<organism evidence="2 3">
    <name type="scientific">Phytophthora rubi</name>
    <dbReference type="NCBI Taxonomy" id="129364"/>
    <lineage>
        <taxon>Eukaryota</taxon>
        <taxon>Sar</taxon>
        <taxon>Stramenopiles</taxon>
        <taxon>Oomycota</taxon>
        <taxon>Peronosporomycetes</taxon>
        <taxon>Peronosporales</taxon>
        <taxon>Peronosporaceae</taxon>
        <taxon>Phytophthora</taxon>
    </lineage>
</organism>
<sequence length="504" mass="57623">MSTPCNNENAQPTGSFVRLLTGVLANSPTVDEHAPRSGERTNASTARKPTAKGKAKRKLCAARKPKAPKARSRKRDLSTLLEDATREDTPAAERMLGDDLTLPDILPEDNTASSKKPRNQTSRKQYELLSRLYVDKLVAFSPVKETWLKNSIYADAGSAYIVGRVTRFDKKKALLEVQWIDTQFQKSDEYVGVNVVQRGIENYSNIMNSPTKPAWRTLCRADLSEIEVEEDVSDIEEVEESKRRQTYNPEVVFPSTMADVESIENMKFDPVAQIPGPSDLYEHSDGTTHTRILPEYRHIFEHSASSAFFAYIPVYFWVEVLHQTNKAMREYERANRITQQPLFTLQELMTFLGILFYMTLVDKGEYANYWGQQVEDRILGAALCLWQDSNCRENRFVFGQFQELDLPQPLRHHRSTPCTYLPTLIKAPNMSAWKLVARQQAVAREQAVASSNKLQTLPAQVPYLYLRRARVLRMSKHHPSRLRSHRRCPMILRSKMLLLGSAPL</sequence>
<accession>A0A6A4EW92</accession>
<evidence type="ECO:0008006" key="4">
    <source>
        <dbReference type="Google" id="ProtNLM"/>
    </source>
</evidence>
<feature type="compositionally biased region" description="Polar residues" evidence="1">
    <location>
        <begin position="110"/>
        <end position="122"/>
    </location>
</feature>
<feature type="compositionally biased region" description="Basic and acidic residues" evidence="1">
    <location>
        <begin position="30"/>
        <end position="39"/>
    </location>
</feature>
<keyword evidence="3" id="KW-1185">Reference proteome</keyword>
<evidence type="ECO:0000313" key="3">
    <source>
        <dbReference type="Proteomes" id="UP000434957"/>
    </source>
</evidence>
<dbReference type="AlphaFoldDB" id="A0A6A4EW92"/>
<protein>
    <recommendedName>
        <fullName evidence="4">PiggyBac transposable element-derived protein domain-containing protein</fullName>
    </recommendedName>
</protein>
<evidence type="ECO:0000313" key="2">
    <source>
        <dbReference type="EMBL" id="KAE9330673.1"/>
    </source>
</evidence>
<feature type="region of interest" description="Disordered" evidence="1">
    <location>
        <begin position="27"/>
        <end position="122"/>
    </location>
</feature>
<feature type="compositionally biased region" description="Basic and acidic residues" evidence="1">
    <location>
        <begin position="83"/>
        <end position="97"/>
    </location>
</feature>
<dbReference type="EMBL" id="QXFT01001048">
    <property type="protein sequence ID" value="KAE9330673.1"/>
    <property type="molecule type" value="Genomic_DNA"/>
</dbReference>
<feature type="compositionally biased region" description="Basic residues" evidence="1">
    <location>
        <begin position="49"/>
        <end position="74"/>
    </location>
</feature>
<dbReference type="PANTHER" id="PTHR46599">
    <property type="entry name" value="PIGGYBAC TRANSPOSABLE ELEMENT-DERIVED PROTEIN 4"/>
    <property type="match status" value="1"/>
</dbReference>
<evidence type="ECO:0000256" key="1">
    <source>
        <dbReference type="SAM" id="MobiDB-lite"/>
    </source>
</evidence>
<dbReference type="PANTHER" id="PTHR46599:SF3">
    <property type="entry name" value="PIGGYBAC TRANSPOSABLE ELEMENT-DERIVED PROTEIN 4"/>
    <property type="match status" value="1"/>
</dbReference>
<name>A0A6A4EW92_9STRA</name>
<gene>
    <name evidence="2" type="ORF">PR003_g15257</name>
</gene>
<comment type="caution">
    <text evidence="2">The sequence shown here is derived from an EMBL/GenBank/DDBJ whole genome shotgun (WGS) entry which is preliminary data.</text>
</comment>
<reference evidence="2 3" key="1">
    <citation type="submission" date="2018-08" db="EMBL/GenBank/DDBJ databases">
        <title>Genomic investigation of the strawberry pathogen Phytophthora fragariae indicates pathogenicity is determined by transcriptional variation in three key races.</title>
        <authorList>
            <person name="Adams T.M."/>
            <person name="Armitage A.D."/>
            <person name="Sobczyk M.K."/>
            <person name="Bates H.J."/>
            <person name="Dunwell J.M."/>
            <person name="Nellist C.F."/>
            <person name="Harrison R.J."/>
        </authorList>
    </citation>
    <scope>NUCLEOTIDE SEQUENCE [LARGE SCALE GENOMIC DNA]</scope>
    <source>
        <strain evidence="2 3">SCRP333</strain>
    </source>
</reference>
<dbReference type="Proteomes" id="UP000434957">
    <property type="component" value="Unassembled WGS sequence"/>
</dbReference>
<proteinExistence type="predicted"/>